<feature type="transmembrane region" description="Helical" evidence="5">
    <location>
        <begin position="43"/>
        <end position="64"/>
    </location>
</feature>
<sequence>MRDLIFVAYVGAILLLAFNRPFIFTLIYAYIDICSPQRLSYFMLNSIPLSLIVFALAVLGFLVSDDKKNVRLSPRWALLVFLLIYCGYTTTVAVEPVAVWEKWDWVWKALVFAAFLPLTLTTKLRIEALVLTMVLCASALIVTGGIKTMAGGGGYGLLVLLIDDYSGLFEGSIISCVAIAVIPLILWLSKHGTIFKPEWRVTAYAAALVFACLLIPVGTQARTGIICIAVLGILMLRFVRYRMLYLGGAALLGLAAIPLLPQSFTERADTIKNYKQDESAFTRIAVWKWTWEFAKDHPLGGGFNSYRQNKIVYDIEQKADPDAPAGAYPAETGPKQVVDESRAFHSSYFEMLGEQGYPGLIVWLIIHIGGVWRMEFLARLYRKRARDDEAWVAPLATALQNAQIIYLVGSLFVGIAFQPFVYMLIGLQIGLDTYLARRRKEAAWRPIKKQRIKTASTAVV</sequence>
<dbReference type="EMBL" id="JBHSDH010000013">
    <property type="protein sequence ID" value="MFC4293194.1"/>
    <property type="molecule type" value="Genomic_DNA"/>
</dbReference>
<proteinExistence type="predicted"/>
<evidence type="ECO:0000256" key="4">
    <source>
        <dbReference type="ARBA" id="ARBA00023136"/>
    </source>
</evidence>
<feature type="domain" description="DUF5935" evidence="7">
    <location>
        <begin position="1"/>
        <end position="193"/>
    </location>
</feature>
<dbReference type="InterPro" id="IPR007016">
    <property type="entry name" value="O-antigen_ligase-rel_domated"/>
</dbReference>
<keyword evidence="9" id="KW-1185">Reference proteome</keyword>
<dbReference type="NCBIfam" id="TIGR03097">
    <property type="entry name" value="PEP_O_lig_1"/>
    <property type="match status" value="1"/>
</dbReference>
<evidence type="ECO:0000313" key="9">
    <source>
        <dbReference type="Proteomes" id="UP001595887"/>
    </source>
</evidence>
<dbReference type="Proteomes" id="UP001595887">
    <property type="component" value="Unassembled WGS sequence"/>
</dbReference>
<evidence type="ECO:0000256" key="2">
    <source>
        <dbReference type="ARBA" id="ARBA00022692"/>
    </source>
</evidence>
<organism evidence="8 9">
    <name type="scientific">Sphingorhabdus arenilitoris</name>
    <dbReference type="NCBI Taxonomy" id="1490041"/>
    <lineage>
        <taxon>Bacteria</taxon>
        <taxon>Pseudomonadati</taxon>
        <taxon>Pseudomonadota</taxon>
        <taxon>Alphaproteobacteria</taxon>
        <taxon>Sphingomonadales</taxon>
        <taxon>Sphingomonadaceae</taxon>
        <taxon>Sphingorhabdus</taxon>
    </lineage>
</organism>
<keyword evidence="4 5" id="KW-0472">Membrane</keyword>
<reference evidence="9" key="1">
    <citation type="journal article" date="2019" name="Int. J. Syst. Evol. Microbiol.">
        <title>The Global Catalogue of Microorganisms (GCM) 10K type strain sequencing project: providing services to taxonomists for standard genome sequencing and annotation.</title>
        <authorList>
            <consortium name="The Broad Institute Genomics Platform"/>
            <consortium name="The Broad Institute Genome Sequencing Center for Infectious Disease"/>
            <person name="Wu L."/>
            <person name="Ma J."/>
        </authorList>
    </citation>
    <scope>NUCLEOTIDE SEQUENCE [LARGE SCALE GENOMIC DNA]</scope>
    <source>
        <strain evidence="9">CECT 8531</strain>
    </source>
</reference>
<feature type="transmembrane region" description="Helical" evidence="5">
    <location>
        <begin position="223"/>
        <end position="239"/>
    </location>
</feature>
<feature type="transmembrane region" description="Helical" evidence="5">
    <location>
        <begin position="7"/>
        <end position="31"/>
    </location>
</feature>
<name>A0ABV8RK90_9SPHN</name>
<keyword evidence="2 5" id="KW-0812">Transmembrane</keyword>
<protein>
    <submittedName>
        <fullName evidence="8">O-glycosylation ligase, exosortase A system-associated</fullName>
    </submittedName>
</protein>
<comment type="subcellular location">
    <subcellularLocation>
        <location evidence="1">Membrane</location>
        <topology evidence="1">Multi-pass membrane protein</topology>
    </subcellularLocation>
</comment>
<feature type="transmembrane region" description="Helical" evidence="5">
    <location>
        <begin position="105"/>
        <end position="121"/>
    </location>
</feature>
<feature type="transmembrane region" description="Helical" evidence="5">
    <location>
        <begin position="360"/>
        <end position="378"/>
    </location>
</feature>
<feature type="transmembrane region" description="Helical" evidence="5">
    <location>
        <begin position="76"/>
        <end position="99"/>
    </location>
</feature>
<feature type="transmembrane region" description="Helical" evidence="5">
    <location>
        <begin position="244"/>
        <end position="264"/>
    </location>
</feature>
<evidence type="ECO:0000313" key="8">
    <source>
        <dbReference type="EMBL" id="MFC4293194.1"/>
    </source>
</evidence>
<evidence type="ECO:0000259" key="7">
    <source>
        <dbReference type="Pfam" id="PF19358"/>
    </source>
</evidence>
<dbReference type="InterPro" id="IPR051533">
    <property type="entry name" value="WaaL-like"/>
</dbReference>
<dbReference type="RefSeq" id="WP_381424519.1">
    <property type="nucleotide sequence ID" value="NZ_JBHSDH010000013.1"/>
</dbReference>
<keyword evidence="8" id="KW-0436">Ligase</keyword>
<dbReference type="InterPro" id="IPR045979">
    <property type="entry name" value="DUF5935"/>
</dbReference>
<feature type="transmembrane region" description="Helical" evidence="5">
    <location>
        <begin position="201"/>
        <end position="217"/>
    </location>
</feature>
<evidence type="ECO:0000256" key="5">
    <source>
        <dbReference type="SAM" id="Phobius"/>
    </source>
</evidence>
<feature type="domain" description="O-antigen ligase-related" evidence="6">
    <location>
        <begin position="208"/>
        <end position="364"/>
    </location>
</feature>
<evidence type="ECO:0000256" key="3">
    <source>
        <dbReference type="ARBA" id="ARBA00022989"/>
    </source>
</evidence>
<keyword evidence="3 5" id="KW-1133">Transmembrane helix</keyword>
<dbReference type="InterPro" id="IPR017528">
    <property type="entry name" value="CHP03097O-antigen_lig-rel"/>
</dbReference>
<feature type="transmembrane region" description="Helical" evidence="5">
    <location>
        <begin position="128"/>
        <end position="146"/>
    </location>
</feature>
<accession>A0ABV8RK90</accession>
<dbReference type="PANTHER" id="PTHR37422">
    <property type="entry name" value="TEICHURONIC ACID BIOSYNTHESIS PROTEIN TUAE"/>
    <property type="match status" value="1"/>
</dbReference>
<evidence type="ECO:0000256" key="1">
    <source>
        <dbReference type="ARBA" id="ARBA00004141"/>
    </source>
</evidence>
<evidence type="ECO:0000259" key="6">
    <source>
        <dbReference type="Pfam" id="PF04932"/>
    </source>
</evidence>
<dbReference type="Pfam" id="PF19358">
    <property type="entry name" value="DUF5935"/>
    <property type="match status" value="1"/>
</dbReference>
<dbReference type="Pfam" id="PF04932">
    <property type="entry name" value="Wzy_C"/>
    <property type="match status" value="1"/>
</dbReference>
<comment type="caution">
    <text evidence="8">The sequence shown here is derived from an EMBL/GenBank/DDBJ whole genome shotgun (WGS) entry which is preliminary data.</text>
</comment>
<feature type="transmembrane region" description="Helical" evidence="5">
    <location>
        <begin position="166"/>
        <end position="189"/>
    </location>
</feature>
<dbReference type="GO" id="GO:0016874">
    <property type="term" value="F:ligase activity"/>
    <property type="evidence" value="ECO:0007669"/>
    <property type="project" value="UniProtKB-KW"/>
</dbReference>
<dbReference type="PANTHER" id="PTHR37422:SF23">
    <property type="entry name" value="TEICHURONIC ACID BIOSYNTHESIS PROTEIN TUAE"/>
    <property type="match status" value="1"/>
</dbReference>
<feature type="transmembrane region" description="Helical" evidence="5">
    <location>
        <begin position="415"/>
        <end position="435"/>
    </location>
</feature>
<gene>
    <name evidence="8" type="ORF">ACFOWX_12285</name>
</gene>